<name>A0ABD1LRY1_9FABA</name>
<evidence type="ECO:0000256" key="2">
    <source>
        <dbReference type="SAM" id="Coils"/>
    </source>
</evidence>
<accession>A0ABD1LRY1</accession>
<reference evidence="3 4" key="1">
    <citation type="submission" date="2024-08" db="EMBL/GenBank/DDBJ databases">
        <title>Insights into the chromosomal genome structure of Flemingia macrophylla.</title>
        <authorList>
            <person name="Ding Y."/>
            <person name="Zhao Y."/>
            <person name="Bi W."/>
            <person name="Wu M."/>
            <person name="Zhao G."/>
            <person name="Gong Y."/>
            <person name="Li W."/>
            <person name="Zhang P."/>
        </authorList>
    </citation>
    <scope>NUCLEOTIDE SEQUENCE [LARGE SCALE GENOMIC DNA]</scope>
    <source>
        <strain evidence="3">DYQJB</strain>
        <tissue evidence="3">Leaf</tissue>
    </source>
</reference>
<sequence length="697" mass="78121">MRHSKLRFSRSCALHGYAYTLSAYKRQMQSTFVCGIDANKMKPSEHQTNSETAGWKSSEYRKIIVKKCMNEIIKQSQWEDERSLPGILENLERFEERVNAASKTKSEYYHWLTEKIKAVSSQLKTDTGSAQDFTTVSNVPMSEVFPQFTECLRLSILVLEAGISENTEWKEHVYQKVQRMNRAYFAKLTGVYQLMNRKLQQLESSSQELNTVILENTRRNKKNIELVLELLRVNKSQITTEFKKRLDRAENFILLNFSPKNVSSPHEGQQHSAEVQSRQLFGPSHSSISQMEMLEAKPSPHASGTKNYHTMKDASQQNKMSLQEQQVAKQYSNSQQDVNQLSIKNGPGNAVRQQTQCTQKATEASCVSVNTRGISASPVSKNCNNVEEFSHKPTIIPDEPSAAMQGFVKVVGLKLTSISPESLRESVGDIRDLVYLCDQIPTSEFITGPPTMVQLQKQPSLIRKTGTNLASDMHPFSQARYVTCNDFAQSGRKRSRSMNAMTATSRICASSCGSFNLLTDAEKSDTTSVISKIKKPKIVETYSLLQEIKAINNLLIDSEIVIGEKDSIQGVARGAAKHGEGLVIKFIFNAVTVNQNLHLSSDKKSIIKPLWLLVPTSYPFSPPVILEMEVSEGLGDLSTIAKSILIYSLLNQPWTLVNIATSWERCAREAILEYAQALGGGTFSSIYGGWEMPESYL</sequence>
<dbReference type="InterPro" id="IPR044661">
    <property type="entry name" value="MED15a/b/c-like"/>
</dbReference>
<evidence type="ECO:0008006" key="5">
    <source>
        <dbReference type="Google" id="ProtNLM"/>
    </source>
</evidence>
<evidence type="ECO:0000256" key="1">
    <source>
        <dbReference type="ARBA" id="ARBA00023242"/>
    </source>
</evidence>
<organism evidence="3 4">
    <name type="scientific">Flemingia macrophylla</name>
    <dbReference type="NCBI Taxonomy" id="520843"/>
    <lineage>
        <taxon>Eukaryota</taxon>
        <taxon>Viridiplantae</taxon>
        <taxon>Streptophyta</taxon>
        <taxon>Embryophyta</taxon>
        <taxon>Tracheophyta</taxon>
        <taxon>Spermatophyta</taxon>
        <taxon>Magnoliopsida</taxon>
        <taxon>eudicotyledons</taxon>
        <taxon>Gunneridae</taxon>
        <taxon>Pentapetalae</taxon>
        <taxon>rosids</taxon>
        <taxon>fabids</taxon>
        <taxon>Fabales</taxon>
        <taxon>Fabaceae</taxon>
        <taxon>Papilionoideae</taxon>
        <taxon>50 kb inversion clade</taxon>
        <taxon>NPAAA clade</taxon>
        <taxon>indigoferoid/millettioid clade</taxon>
        <taxon>Phaseoleae</taxon>
        <taxon>Flemingia</taxon>
    </lineage>
</organism>
<evidence type="ECO:0000313" key="4">
    <source>
        <dbReference type="Proteomes" id="UP001603857"/>
    </source>
</evidence>
<dbReference type="AlphaFoldDB" id="A0ABD1LRY1"/>
<keyword evidence="2" id="KW-0175">Coiled coil</keyword>
<dbReference type="Proteomes" id="UP001603857">
    <property type="component" value="Unassembled WGS sequence"/>
</dbReference>
<dbReference type="PANTHER" id="PTHR33137">
    <property type="entry name" value="MEDIATOR OF RNA POLYMERASE II TRANSCRIPTION SUBUNIT 15A-RELATED"/>
    <property type="match status" value="1"/>
</dbReference>
<feature type="coiled-coil region" evidence="2">
    <location>
        <begin position="192"/>
        <end position="234"/>
    </location>
</feature>
<proteinExistence type="predicted"/>
<dbReference type="EMBL" id="JBGMDY010000008">
    <property type="protein sequence ID" value="KAL2326281.1"/>
    <property type="molecule type" value="Genomic_DNA"/>
</dbReference>
<keyword evidence="4" id="KW-1185">Reference proteome</keyword>
<protein>
    <recommendedName>
        <fullName evidence="5">Mediator complex subunit 15 KIX domain-containing protein</fullName>
    </recommendedName>
</protein>
<keyword evidence="1" id="KW-0539">Nucleus</keyword>
<evidence type="ECO:0000313" key="3">
    <source>
        <dbReference type="EMBL" id="KAL2326281.1"/>
    </source>
</evidence>
<gene>
    <name evidence="3" type="ORF">Fmac_025339</name>
</gene>
<dbReference type="PANTHER" id="PTHR33137:SF37">
    <property type="entry name" value="MEDIATOR COMPLEX SUBUNIT 15 KIX DOMAIN-CONTAINING PROTEIN"/>
    <property type="match status" value="1"/>
</dbReference>
<dbReference type="Gene3D" id="1.10.246.20">
    <property type="entry name" value="Coactivator CBP, KIX domain"/>
    <property type="match status" value="1"/>
</dbReference>
<dbReference type="InterPro" id="IPR036529">
    <property type="entry name" value="KIX_dom_sf"/>
</dbReference>
<comment type="caution">
    <text evidence="3">The sequence shown here is derived from an EMBL/GenBank/DDBJ whole genome shotgun (WGS) entry which is preliminary data.</text>
</comment>